<dbReference type="AlphaFoldDB" id="A0A1I2QKS4"/>
<dbReference type="STRING" id="269670.SAMN02982927_01237"/>
<dbReference type="InterPro" id="IPR025237">
    <property type="entry name" value="DUF4183"/>
</dbReference>
<gene>
    <name evidence="2" type="ORF">SAMN02982927_01237</name>
</gene>
<proteinExistence type="predicted"/>
<sequence>MGLKIIKPVFEAKSSIKVAPSVTRFFYELEQVIPEETVVKIDTTKFFDDEGAPVESFPALELDNSYINVYINGVVQMADNFAYTAGENGVGNLLITVPEGSNIAKGTPIIIEVINFDPIINTSSSEKE</sequence>
<dbReference type="EMBL" id="FOOY01000007">
    <property type="protein sequence ID" value="SFG28213.1"/>
    <property type="molecule type" value="Genomic_DNA"/>
</dbReference>
<reference evidence="3" key="1">
    <citation type="submission" date="2016-10" db="EMBL/GenBank/DDBJ databases">
        <authorList>
            <person name="Varghese N."/>
            <person name="Submissions S."/>
        </authorList>
    </citation>
    <scope>NUCLEOTIDE SEQUENCE [LARGE SCALE GENOMIC DNA]</scope>
    <source>
        <strain evidence="3">ATCC 700379</strain>
    </source>
</reference>
<evidence type="ECO:0000313" key="2">
    <source>
        <dbReference type="EMBL" id="SFG28213.1"/>
    </source>
</evidence>
<dbReference type="Pfam" id="PF13799">
    <property type="entry name" value="DUF4183"/>
    <property type="match status" value="1"/>
</dbReference>
<keyword evidence="3" id="KW-1185">Reference proteome</keyword>
<dbReference type="Proteomes" id="UP000198752">
    <property type="component" value="Unassembled WGS sequence"/>
</dbReference>
<accession>A0A1I2QKS4</accession>
<evidence type="ECO:0000259" key="1">
    <source>
        <dbReference type="Pfam" id="PF13799"/>
    </source>
</evidence>
<protein>
    <recommendedName>
        <fullName evidence="1">DUF4183 domain-containing protein</fullName>
    </recommendedName>
</protein>
<name>A0A1I2QKS4_9BACL</name>
<organism evidence="2 3">
    <name type="scientific">Sporolactobacillus nakayamae</name>
    <dbReference type="NCBI Taxonomy" id="269670"/>
    <lineage>
        <taxon>Bacteria</taxon>
        <taxon>Bacillati</taxon>
        <taxon>Bacillota</taxon>
        <taxon>Bacilli</taxon>
        <taxon>Bacillales</taxon>
        <taxon>Sporolactobacillaceae</taxon>
        <taxon>Sporolactobacillus</taxon>
    </lineage>
</organism>
<dbReference type="OrthoDB" id="2623159at2"/>
<dbReference type="RefSeq" id="WP_093671141.1">
    <property type="nucleotide sequence ID" value="NZ_FOOY01000007.1"/>
</dbReference>
<evidence type="ECO:0000313" key="3">
    <source>
        <dbReference type="Proteomes" id="UP000198752"/>
    </source>
</evidence>
<feature type="domain" description="DUF4183" evidence="1">
    <location>
        <begin position="43"/>
        <end position="113"/>
    </location>
</feature>